<evidence type="ECO:0000313" key="7">
    <source>
        <dbReference type="EMBL" id="VFK33668.1"/>
    </source>
</evidence>
<dbReference type="InterPro" id="IPR037951">
    <property type="entry name" value="MopB_CT_YdeP"/>
</dbReference>
<evidence type="ECO:0000256" key="1">
    <source>
        <dbReference type="ARBA" id="ARBA00022723"/>
    </source>
</evidence>
<dbReference type="EMBL" id="CAADGH010000050">
    <property type="protein sequence ID" value="VFK76286.1"/>
    <property type="molecule type" value="Genomic_DNA"/>
</dbReference>
<dbReference type="GO" id="GO:0016020">
    <property type="term" value="C:membrane"/>
    <property type="evidence" value="ECO:0007669"/>
    <property type="project" value="TreeGrafter"/>
</dbReference>
<evidence type="ECO:0000259" key="4">
    <source>
        <dbReference type="Pfam" id="PF00384"/>
    </source>
</evidence>
<keyword evidence="2" id="KW-0408">Iron</keyword>
<evidence type="ECO:0000256" key="2">
    <source>
        <dbReference type="ARBA" id="ARBA00023004"/>
    </source>
</evidence>
<dbReference type="Gene3D" id="2.40.40.20">
    <property type="match status" value="1"/>
</dbReference>
<dbReference type="AlphaFoldDB" id="A0A451BDB8"/>
<feature type="domain" description="Molybdopterin dinucleotide-binding" evidence="5">
    <location>
        <begin position="623"/>
        <end position="722"/>
    </location>
</feature>
<dbReference type="Gene3D" id="3.40.228.10">
    <property type="entry name" value="Dimethylsulfoxide Reductase, domain 2"/>
    <property type="match status" value="1"/>
</dbReference>
<organism evidence="8">
    <name type="scientific">Candidatus Kentrum sp. MB</name>
    <dbReference type="NCBI Taxonomy" id="2138164"/>
    <lineage>
        <taxon>Bacteria</taxon>
        <taxon>Pseudomonadati</taxon>
        <taxon>Pseudomonadota</taxon>
        <taxon>Gammaproteobacteria</taxon>
        <taxon>Candidatus Kentrum</taxon>
    </lineage>
</organism>
<dbReference type="SUPFAM" id="SSF50692">
    <property type="entry name" value="ADC-like"/>
    <property type="match status" value="1"/>
</dbReference>
<dbReference type="CDD" id="cd02787">
    <property type="entry name" value="MopB_CT_ydeP"/>
    <property type="match status" value="1"/>
</dbReference>
<evidence type="ECO:0000256" key="3">
    <source>
        <dbReference type="ARBA" id="ARBA00023014"/>
    </source>
</evidence>
<reference evidence="8" key="1">
    <citation type="submission" date="2019-02" db="EMBL/GenBank/DDBJ databases">
        <authorList>
            <person name="Gruber-Vodicka R. H."/>
            <person name="Seah K. B. B."/>
        </authorList>
    </citation>
    <scope>NUCLEOTIDE SEQUENCE</scope>
    <source>
        <strain evidence="6">BECK_BZ197</strain>
        <strain evidence="8">BECK_BZ198</strain>
        <strain evidence="7">BECK_BZ199</strain>
    </source>
</reference>
<gene>
    <name evidence="6" type="ORF">BECKMB1821G_GA0114241_10491</name>
    <name evidence="8" type="ORF">BECKMB1821H_GA0114242_10501</name>
    <name evidence="7" type="ORF">BECKMB1821I_GA0114274_10511</name>
</gene>
<accession>A0A451BDB8</accession>
<dbReference type="GO" id="GO:0051539">
    <property type="term" value="F:4 iron, 4 sulfur cluster binding"/>
    <property type="evidence" value="ECO:0007669"/>
    <property type="project" value="InterPro"/>
</dbReference>
<dbReference type="InterPro" id="IPR010046">
    <property type="entry name" value="Mopterin_OxRdtse_a_bac"/>
</dbReference>
<dbReference type="InterPro" id="IPR009010">
    <property type="entry name" value="Asp_de-COase-like_dom_sf"/>
</dbReference>
<keyword evidence="3" id="KW-0411">Iron-sulfur</keyword>
<dbReference type="EMBL" id="CAADFO010000049">
    <property type="protein sequence ID" value="VFK29410.1"/>
    <property type="molecule type" value="Genomic_DNA"/>
</dbReference>
<evidence type="ECO:0000313" key="6">
    <source>
        <dbReference type="EMBL" id="VFK29410.1"/>
    </source>
</evidence>
<evidence type="ECO:0000313" key="8">
    <source>
        <dbReference type="EMBL" id="VFK76286.1"/>
    </source>
</evidence>
<feature type="domain" description="Molybdopterin oxidoreductase" evidence="4">
    <location>
        <begin position="104"/>
        <end position="471"/>
    </location>
</feature>
<evidence type="ECO:0000259" key="5">
    <source>
        <dbReference type="Pfam" id="PF01568"/>
    </source>
</evidence>
<dbReference type="PANTHER" id="PTHR43105">
    <property type="entry name" value="RESPIRATORY NITRATE REDUCTASE"/>
    <property type="match status" value="1"/>
</dbReference>
<dbReference type="GO" id="GO:0043546">
    <property type="term" value="F:molybdopterin cofactor binding"/>
    <property type="evidence" value="ECO:0007669"/>
    <property type="project" value="InterPro"/>
</dbReference>
<dbReference type="GO" id="GO:0045333">
    <property type="term" value="P:cellular respiration"/>
    <property type="evidence" value="ECO:0007669"/>
    <property type="project" value="UniProtKB-ARBA"/>
</dbReference>
<dbReference type="Gene3D" id="3.40.50.740">
    <property type="match status" value="1"/>
</dbReference>
<protein>
    <submittedName>
        <fullName evidence="8">Oxidoreductase alpha (Molybdopterin) subunit</fullName>
    </submittedName>
</protein>
<dbReference type="InterPro" id="IPR006657">
    <property type="entry name" value="MoPterin_dinucl-bd_dom"/>
</dbReference>
<dbReference type="GO" id="GO:0030151">
    <property type="term" value="F:molybdenum ion binding"/>
    <property type="evidence" value="ECO:0007669"/>
    <property type="project" value="InterPro"/>
</dbReference>
<dbReference type="SUPFAM" id="SSF53706">
    <property type="entry name" value="Formate dehydrogenase/DMSO reductase, domains 1-3"/>
    <property type="match status" value="1"/>
</dbReference>
<dbReference type="Pfam" id="PF01568">
    <property type="entry name" value="Molydop_binding"/>
    <property type="match status" value="1"/>
</dbReference>
<keyword evidence="1" id="KW-0479">Metal-binding</keyword>
<dbReference type="InterPro" id="IPR006656">
    <property type="entry name" value="Mopterin_OxRdtase"/>
</dbReference>
<name>A0A451BDB8_9GAMM</name>
<dbReference type="InterPro" id="IPR050123">
    <property type="entry name" value="Prok_molybdopt-oxidoreductase"/>
</dbReference>
<dbReference type="PIRSF" id="PIRSF000144">
    <property type="entry name" value="CbbBc"/>
    <property type="match status" value="1"/>
</dbReference>
<dbReference type="NCBIfam" id="TIGR01701">
    <property type="entry name" value="Fdhalpha-like"/>
    <property type="match status" value="1"/>
</dbReference>
<dbReference type="Pfam" id="PF00384">
    <property type="entry name" value="Molybdopterin"/>
    <property type="match status" value="1"/>
</dbReference>
<dbReference type="EMBL" id="CAADFQ010000051">
    <property type="protein sequence ID" value="VFK33668.1"/>
    <property type="molecule type" value="Genomic_DNA"/>
</dbReference>
<dbReference type="PANTHER" id="PTHR43105:SF4">
    <property type="entry name" value="PROTEIN YDEP"/>
    <property type="match status" value="1"/>
</dbReference>
<dbReference type="GO" id="GO:1990204">
    <property type="term" value="C:oxidoreductase complex"/>
    <property type="evidence" value="ECO:0007669"/>
    <property type="project" value="UniProtKB-ARBA"/>
</dbReference>
<sequence>MAKPTIGGIAAFHYSFHVARRVGFGPSLQALRARTACKVCALGTGGQKGGTRNEVGHFPEFCKKNLQSQLTDLQTSIPTALFEQHSIADLQKLNEQGRLEQLGRLTLPLYKSMGDDHYRPIDMETALRKAIEWLGESDPLRSFFYASGRSSNEGAFLLQLFARAFGTPHINSCAYYCHQASGVGLTGSIGTGTATVRLSDLGQSDLIILIGANPASNHPRLIRELVACRRRGGQVIVINPAREPGLVNFTLPGDVRSIFTGGSQVASLYLQVNIGADIALFKGIAKACLEQETQNSAFIKRHTEGFADWEKDIAQTDWARIERSTGLVRTDIEKAARLYSRAEKVIFAWGLGVTQHLHGVDNIESIINLALLRAMVGREGAGLLPLRGHSNVQGVGSMGMTPTLEPAVLRNIEEKLGLNPHPRPGSSERYGSDPVGCLSAAHDGAMDFAFMLGGNLFGASPDSTFVEQALTRIPRKVYLGSTLNSGHVHGVDGGETLIFPVTVRDEERQPTTQESMFSYVRVSEGGIHRFPQLPSEVEIIIHLASRLIPIDVLDFSVFRQHKNIRRAIAEVVPGFKAMKSVDEDGSEFHISGRAYYRPDFPTEIGKARFRIVPIPQQQPATYTMSSVRSEGQFNTIIYEHQDRYRRQPGRRVVLMNADDMHREGLRENDRVTLQNATGVMTGLFVREYDLPPGNLLTYFPEANVLIPRNTDPRCKTPSYKSVGVVLAREAWHSG</sequence>
<proteinExistence type="predicted"/>
<dbReference type="GO" id="GO:0008863">
    <property type="term" value="F:formate dehydrogenase (NAD+) activity"/>
    <property type="evidence" value="ECO:0007669"/>
    <property type="project" value="InterPro"/>
</dbReference>